<evidence type="ECO:0000256" key="1">
    <source>
        <dbReference type="SAM" id="MobiDB-lite"/>
    </source>
</evidence>
<protein>
    <submittedName>
        <fullName evidence="2">Uncharacterized protein</fullName>
    </submittedName>
</protein>
<feature type="compositionally biased region" description="Polar residues" evidence="1">
    <location>
        <begin position="238"/>
        <end position="251"/>
    </location>
</feature>
<sequence>MGKLRNGVTKQHIQKDGIHVNTIEGRGRGRGPDSGENARGFTPPVAGQKPDERDSGQVRVPTTAHVPGQKCRGQWGGEEALTDGCRPRERRLRCKSEEQSACMRFEADDKQRDDYVVIDHNLVVDLDEGSLPSTPNMVVCSEPEASEASEQDVCRNHAEFVQRMMQLSRSWPRGRTAHRLLHRNPPVEGDDRFGLCTRSRSLSDHFHARFGDRLHRFKPAPSRGNRLRKRAMSADIPGSSTLGSEQASCHISGSSGGRSVVGRGHNFGRPGRYLRHLGCHRRWYRQVAEAEMKSLADAQKELYICKDLEPLKFKSFKDLDQSWAHEGQNSAASSAADIVARLSLNDHVNQAVNSDTPQQMDVPIFEVSKLSLSDAPVG</sequence>
<reference evidence="2" key="1">
    <citation type="submission" date="2016-03" db="EMBL/GenBank/DDBJ databases">
        <title>Mechanisms controlling the formation of the plant cell surface in tip-growing cells are functionally conserved among land plants.</title>
        <authorList>
            <person name="Honkanen S."/>
            <person name="Jones V.A."/>
            <person name="Morieri G."/>
            <person name="Champion C."/>
            <person name="Hetherington A.J."/>
            <person name="Kelly S."/>
            <person name="Saint-Marcoux D."/>
            <person name="Proust H."/>
            <person name="Prescott H."/>
            <person name="Dolan L."/>
        </authorList>
    </citation>
    <scope>NUCLEOTIDE SEQUENCE [LARGE SCALE GENOMIC DNA]</scope>
    <source>
        <tissue evidence="2">Whole gametophyte</tissue>
    </source>
</reference>
<feature type="region of interest" description="Disordered" evidence="1">
    <location>
        <begin position="1"/>
        <end position="71"/>
    </location>
</feature>
<evidence type="ECO:0000313" key="2">
    <source>
        <dbReference type="EMBL" id="OAE20427.1"/>
    </source>
</evidence>
<name>A0A176VIM8_MARPO</name>
<dbReference type="AlphaFoldDB" id="A0A176VIM8"/>
<organism evidence="2 3">
    <name type="scientific">Marchantia polymorpha subsp. ruderalis</name>
    <dbReference type="NCBI Taxonomy" id="1480154"/>
    <lineage>
        <taxon>Eukaryota</taxon>
        <taxon>Viridiplantae</taxon>
        <taxon>Streptophyta</taxon>
        <taxon>Embryophyta</taxon>
        <taxon>Marchantiophyta</taxon>
        <taxon>Marchantiopsida</taxon>
        <taxon>Marchantiidae</taxon>
        <taxon>Marchantiales</taxon>
        <taxon>Marchantiaceae</taxon>
        <taxon>Marchantia</taxon>
    </lineage>
</organism>
<proteinExistence type="predicted"/>
<keyword evidence="3" id="KW-1185">Reference proteome</keyword>
<accession>A0A176VIM8</accession>
<evidence type="ECO:0000313" key="3">
    <source>
        <dbReference type="Proteomes" id="UP000077202"/>
    </source>
</evidence>
<gene>
    <name evidence="2" type="ORF">AXG93_4905s1270</name>
</gene>
<comment type="caution">
    <text evidence="2">The sequence shown here is derived from an EMBL/GenBank/DDBJ whole genome shotgun (WGS) entry which is preliminary data.</text>
</comment>
<dbReference type="Proteomes" id="UP000077202">
    <property type="component" value="Unassembled WGS sequence"/>
</dbReference>
<feature type="region of interest" description="Disordered" evidence="1">
    <location>
        <begin position="236"/>
        <end position="265"/>
    </location>
</feature>
<dbReference type="EMBL" id="LVLJ01003617">
    <property type="protein sequence ID" value="OAE20427.1"/>
    <property type="molecule type" value="Genomic_DNA"/>
</dbReference>